<gene>
    <name evidence="1" type="ORF">Apa02nite_057790</name>
</gene>
<organism evidence="1 2">
    <name type="scientific">Actinoplanes palleronii</name>
    <dbReference type="NCBI Taxonomy" id="113570"/>
    <lineage>
        <taxon>Bacteria</taxon>
        <taxon>Bacillati</taxon>
        <taxon>Actinomycetota</taxon>
        <taxon>Actinomycetes</taxon>
        <taxon>Micromonosporales</taxon>
        <taxon>Micromonosporaceae</taxon>
        <taxon>Actinoplanes</taxon>
    </lineage>
</organism>
<evidence type="ECO:0000313" key="1">
    <source>
        <dbReference type="EMBL" id="GIE69671.1"/>
    </source>
</evidence>
<evidence type="ECO:0008006" key="3">
    <source>
        <dbReference type="Google" id="ProtNLM"/>
    </source>
</evidence>
<name>A0ABQ4BH78_9ACTN</name>
<keyword evidence="2" id="KW-1185">Reference proteome</keyword>
<proteinExistence type="predicted"/>
<reference evidence="1 2" key="1">
    <citation type="submission" date="2021-01" db="EMBL/GenBank/DDBJ databases">
        <title>Whole genome shotgun sequence of Actinoplanes palleronii NBRC 14916.</title>
        <authorList>
            <person name="Komaki H."/>
            <person name="Tamura T."/>
        </authorList>
    </citation>
    <scope>NUCLEOTIDE SEQUENCE [LARGE SCALE GENOMIC DNA]</scope>
    <source>
        <strain evidence="1 2">NBRC 14916</strain>
    </source>
</reference>
<sequence length="135" mass="15185">MTTMPGTLADSVSAFTASWFAGLDRHAPSEELENSLSTTTLEMVFPERTLRSIAEFRDWYTGVCLAYTAEEHTVEQVDITSADDDIEVTVVVLWRATRTSDDTRLAMRARQTWRLARAGTSFVITLYRVDDLTAI</sequence>
<dbReference type="Proteomes" id="UP000624709">
    <property type="component" value="Unassembled WGS sequence"/>
</dbReference>
<comment type="caution">
    <text evidence="1">The sequence shown here is derived from an EMBL/GenBank/DDBJ whole genome shotgun (WGS) entry which is preliminary data.</text>
</comment>
<dbReference type="EMBL" id="BOMS01000090">
    <property type="protein sequence ID" value="GIE69671.1"/>
    <property type="molecule type" value="Genomic_DNA"/>
</dbReference>
<accession>A0ABQ4BH78</accession>
<evidence type="ECO:0000313" key="2">
    <source>
        <dbReference type="Proteomes" id="UP000624709"/>
    </source>
</evidence>
<dbReference type="InterPro" id="IPR032710">
    <property type="entry name" value="NTF2-like_dom_sf"/>
</dbReference>
<dbReference type="CDD" id="cd00531">
    <property type="entry name" value="NTF2_like"/>
    <property type="match status" value="1"/>
</dbReference>
<protein>
    <recommendedName>
        <fullName evidence="3">SnoaL-like domain-containing protein</fullName>
    </recommendedName>
</protein>
<dbReference type="SUPFAM" id="SSF54427">
    <property type="entry name" value="NTF2-like"/>
    <property type="match status" value="1"/>
</dbReference>